<dbReference type="SUPFAM" id="SSF53633">
    <property type="entry name" value="Carbamate kinase-like"/>
    <property type="match status" value="1"/>
</dbReference>
<evidence type="ECO:0000259" key="9">
    <source>
        <dbReference type="PROSITE" id="PS51186"/>
    </source>
</evidence>
<dbReference type="Pfam" id="PF00696">
    <property type="entry name" value="AA_kinase"/>
    <property type="match status" value="1"/>
</dbReference>
<gene>
    <name evidence="10" type="ORF">ENX03_09795</name>
</gene>
<evidence type="ECO:0000256" key="1">
    <source>
        <dbReference type="ARBA" id="ARBA00004925"/>
    </source>
</evidence>
<dbReference type="UniPathway" id="UPA00068">
    <property type="reaction ID" value="UER00106"/>
</dbReference>
<dbReference type="NCBIfam" id="TIGR01890">
    <property type="entry name" value="N-Ac-Glu-synth"/>
    <property type="match status" value="1"/>
</dbReference>
<dbReference type="NCBIfam" id="NF003641">
    <property type="entry name" value="PRK05279.1"/>
    <property type="match status" value="1"/>
</dbReference>
<dbReference type="GO" id="GO:0006526">
    <property type="term" value="P:L-arginine biosynthetic process"/>
    <property type="evidence" value="ECO:0007669"/>
    <property type="project" value="UniProtKB-UniPathway"/>
</dbReference>
<dbReference type="PROSITE" id="PS51186">
    <property type="entry name" value="GNAT"/>
    <property type="match status" value="1"/>
</dbReference>
<dbReference type="InterPro" id="IPR010167">
    <property type="entry name" value="NH2A_AcTrfase"/>
</dbReference>
<dbReference type="Gene3D" id="3.40.630.30">
    <property type="match status" value="1"/>
</dbReference>
<evidence type="ECO:0000256" key="3">
    <source>
        <dbReference type="ARBA" id="ARBA00012697"/>
    </source>
</evidence>
<dbReference type="EC" id="2.3.1.1" evidence="3"/>
<dbReference type="PIRSF" id="PIRSF000423">
    <property type="entry name" value="ArgA"/>
    <property type="match status" value="1"/>
</dbReference>
<feature type="domain" description="N-acetyltransferase" evidence="9">
    <location>
        <begin position="290"/>
        <end position="426"/>
    </location>
</feature>
<keyword evidence="5" id="KW-0028">Amino-acid biosynthesis</keyword>
<dbReference type="HAMAP" id="MF_01105">
    <property type="entry name" value="N_acetyl_glu_synth"/>
    <property type="match status" value="1"/>
</dbReference>
<sequence length="443" mass="48482">MDPVSFVRGFRESSPYIHRFRGRTFVISFGGEVLPDGSFSSIASDIALLRSLGIGIILVCGADPQIENRLKEAGKTMGRTDRGPVVPGELIPDILCAVGEVRFAVEAALSRGISDSPMSGAEVRVTGGNLVVARPLGVIDGIDHHFYGKPREVRTATIRQFLEDDMVVLLPPVGVSLSGDLYLLSPEDVAQEVAVALSASKVLFLVDDDGVCDRNGSLARELTNREVTALLSDRKSQHLARESLLERAVEMVEAGVERVHLVNRHRDGALLLELFTRDGCGTLVSSDPFEAIRPAEPADVPGILDLIRPLETRGILVDRTREAVETDIGLYAVTHRDGKIVACAALYPYPDEKAGEIACLAVHPDYREAGRGAHLLAWFERKALSSGLDRIFVLSTQSREWFVERGFVPCRTEDLPPNRRMIYNHGRKSHVLSKKLDGKSTPH</sequence>
<dbReference type="PANTHER" id="PTHR30602:SF12">
    <property type="entry name" value="AMINO-ACID ACETYLTRANSFERASE NAGS1, CHLOROPLASTIC-RELATED"/>
    <property type="match status" value="1"/>
</dbReference>
<proteinExistence type="inferred from homology"/>
<keyword evidence="7 10" id="KW-0012">Acyltransferase</keyword>
<dbReference type="AlphaFoldDB" id="A0A7C3LYY2"/>
<comment type="similarity">
    <text evidence="2">Belongs to the acetyltransferase family. ArgA subfamily.</text>
</comment>
<dbReference type="SUPFAM" id="SSF55729">
    <property type="entry name" value="Acyl-CoA N-acyltransferases (Nat)"/>
    <property type="match status" value="1"/>
</dbReference>
<keyword evidence="4" id="KW-0055">Arginine biosynthesis</keyword>
<evidence type="ECO:0000313" key="10">
    <source>
        <dbReference type="EMBL" id="HFT94198.1"/>
    </source>
</evidence>
<dbReference type="EMBL" id="DTMM01000213">
    <property type="protein sequence ID" value="HFT94198.1"/>
    <property type="molecule type" value="Genomic_DNA"/>
</dbReference>
<evidence type="ECO:0000256" key="6">
    <source>
        <dbReference type="ARBA" id="ARBA00022679"/>
    </source>
</evidence>
<evidence type="ECO:0000256" key="2">
    <source>
        <dbReference type="ARBA" id="ARBA00009145"/>
    </source>
</evidence>
<protein>
    <recommendedName>
        <fullName evidence="3">amino-acid N-acetyltransferase</fullName>
        <ecNumber evidence="3">2.3.1.1</ecNumber>
    </recommendedName>
</protein>
<accession>A0A7C3LYY2</accession>
<dbReference type="InterPro" id="IPR001048">
    <property type="entry name" value="Asp/Glu/Uridylate_kinase"/>
</dbReference>
<evidence type="ECO:0000256" key="4">
    <source>
        <dbReference type="ARBA" id="ARBA00022571"/>
    </source>
</evidence>
<dbReference type="CDD" id="cd04301">
    <property type="entry name" value="NAT_SF"/>
    <property type="match status" value="1"/>
</dbReference>
<dbReference type="GO" id="GO:0004042">
    <property type="term" value="F:L-glutamate N-acetyltransferase activity"/>
    <property type="evidence" value="ECO:0007669"/>
    <property type="project" value="InterPro"/>
</dbReference>
<name>A0A7C3LYY2_9BACT</name>
<evidence type="ECO:0000256" key="5">
    <source>
        <dbReference type="ARBA" id="ARBA00022605"/>
    </source>
</evidence>
<dbReference type="InterPro" id="IPR000182">
    <property type="entry name" value="GNAT_dom"/>
</dbReference>
<dbReference type="PANTHER" id="PTHR30602">
    <property type="entry name" value="AMINO-ACID ACETYLTRANSFERASE"/>
    <property type="match status" value="1"/>
</dbReference>
<dbReference type="GO" id="GO:0005737">
    <property type="term" value="C:cytoplasm"/>
    <property type="evidence" value="ECO:0007669"/>
    <property type="project" value="InterPro"/>
</dbReference>
<comment type="pathway">
    <text evidence="1">Amino-acid biosynthesis; L-arginine biosynthesis; N(2)-acetyl-L-ornithine from L-glutamate: step 1/4.</text>
</comment>
<evidence type="ECO:0000256" key="7">
    <source>
        <dbReference type="ARBA" id="ARBA00023315"/>
    </source>
</evidence>
<dbReference type="CDD" id="cd04237">
    <property type="entry name" value="AAK_NAGS-ABP"/>
    <property type="match status" value="1"/>
</dbReference>
<dbReference type="Pfam" id="PF00583">
    <property type="entry name" value="Acetyltransf_1"/>
    <property type="match status" value="1"/>
</dbReference>
<keyword evidence="6 10" id="KW-0808">Transferase</keyword>
<evidence type="ECO:0000256" key="8">
    <source>
        <dbReference type="ARBA" id="ARBA00048372"/>
    </source>
</evidence>
<dbReference type="InterPro" id="IPR036393">
    <property type="entry name" value="AceGlu_kinase-like_sf"/>
</dbReference>
<reference evidence="10" key="1">
    <citation type="journal article" date="2020" name="mSystems">
        <title>Genome- and Community-Level Interaction Insights into Carbon Utilization and Element Cycling Functions of Hydrothermarchaeota in Hydrothermal Sediment.</title>
        <authorList>
            <person name="Zhou Z."/>
            <person name="Liu Y."/>
            <person name="Xu W."/>
            <person name="Pan J."/>
            <person name="Luo Z.H."/>
            <person name="Li M."/>
        </authorList>
    </citation>
    <scope>NUCLEOTIDE SEQUENCE [LARGE SCALE GENOMIC DNA]</scope>
    <source>
        <strain evidence="10">SpSt-902</strain>
    </source>
</reference>
<organism evidence="10">
    <name type="scientific">Leptospirillum ferriphilum</name>
    <dbReference type="NCBI Taxonomy" id="178606"/>
    <lineage>
        <taxon>Bacteria</taxon>
        <taxon>Pseudomonadati</taxon>
        <taxon>Nitrospirota</taxon>
        <taxon>Nitrospiria</taxon>
        <taxon>Nitrospirales</taxon>
        <taxon>Nitrospiraceae</taxon>
        <taxon>Leptospirillum</taxon>
    </lineage>
</organism>
<dbReference type="Gene3D" id="3.40.1160.10">
    <property type="entry name" value="Acetylglutamate kinase-like"/>
    <property type="match status" value="1"/>
</dbReference>
<dbReference type="InterPro" id="IPR016181">
    <property type="entry name" value="Acyl_CoA_acyltransferase"/>
</dbReference>
<comment type="catalytic activity">
    <reaction evidence="8">
        <text>L-glutamate + acetyl-CoA = N-acetyl-L-glutamate + CoA + H(+)</text>
        <dbReference type="Rhea" id="RHEA:24292"/>
        <dbReference type="ChEBI" id="CHEBI:15378"/>
        <dbReference type="ChEBI" id="CHEBI:29985"/>
        <dbReference type="ChEBI" id="CHEBI:44337"/>
        <dbReference type="ChEBI" id="CHEBI:57287"/>
        <dbReference type="ChEBI" id="CHEBI:57288"/>
        <dbReference type="EC" id="2.3.1.1"/>
    </reaction>
</comment>
<dbReference type="InterPro" id="IPR033719">
    <property type="entry name" value="NAGS_kin"/>
</dbReference>
<comment type="caution">
    <text evidence="10">The sequence shown here is derived from an EMBL/GenBank/DDBJ whole genome shotgun (WGS) entry which is preliminary data.</text>
</comment>